<dbReference type="InterPro" id="IPR014027">
    <property type="entry name" value="UDP-Glc/GDP-Man_DH_C"/>
</dbReference>
<comment type="pathway">
    <text evidence="1">Nucleotide-sugar biosynthesis; UDP-alpha-D-glucuronate biosynthesis; UDP-alpha-D-glucuronate from UDP-alpha-D-glucose: step 1/1.</text>
</comment>
<dbReference type="InterPro" id="IPR028357">
    <property type="entry name" value="UDPglc_DH_bac"/>
</dbReference>
<dbReference type="InterPro" id="IPR036291">
    <property type="entry name" value="NAD(P)-bd_dom_sf"/>
</dbReference>
<gene>
    <name evidence="12" type="ORF">ASPGLDRAFT_861286</name>
</gene>
<evidence type="ECO:0000256" key="10">
    <source>
        <dbReference type="SAM" id="MobiDB-lite"/>
    </source>
</evidence>
<dbReference type="SUPFAM" id="SSF48179">
    <property type="entry name" value="6-phosphogluconate dehydrogenase C-terminal domain-like"/>
    <property type="match status" value="1"/>
</dbReference>
<feature type="binding site" evidence="9">
    <location>
        <position position="145"/>
    </location>
    <ligand>
        <name>NAD(+)</name>
        <dbReference type="ChEBI" id="CHEBI:57540"/>
    </ligand>
</feature>
<dbReference type="STRING" id="1160497.A0A1L9V8T3"/>
<dbReference type="InterPro" id="IPR017476">
    <property type="entry name" value="UDP-Glc/GDP-Man"/>
</dbReference>
<name>A0A1L9V8T3_ASPGL</name>
<dbReference type="PANTHER" id="PTHR11374">
    <property type="entry name" value="UDP-GLUCOSE DEHYDROGENASE/UDP-MANNAC DEHYDROGENASE"/>
    <property type="match status" value="1"/>
</dbReference>
<dbReference type="AlphaFoldDB" id="A0A1L9V8T3"/>
<feature type="binding site" evidence="9">
    <location>
        <position position="333"/>
    </location>
    <ligand>
        <name>NAD(+)</name>
        <dbReference type="ChEBI" id="CHEBI:57540"/>
    </ligand>
</feature>
<dbReference type="PIRSF" id="PIRSF000124">
    <property type="entry name" value="UDPglc_GDPman_dh"/>
    <property type="match status" value="1"/>
</dbReference>
<dbReference type="InterPro" id="IPR001732">
    <property type="entry name" value="UDP-Glc/GDP-Man_DH_N"/>
</dbReference>
<feature type="binding site" evidence="8">
    <location>
        <position position="393"/>
    </location>
    <ligand>
        <name>substrate</name>
    </ligand>
</feature>
<dbReference type="PANTHER" id="PTHR11374:SF3">
    <property type="entry name" value="UDP-GLUCOSE 6-DEHYDROGENASE"/>
    <property type="match status" value="1"/>
</dbReference>
<reference evidence="13" key="1">
    <citation type="journal article" date="2017" name="Genome Biol.">
        <title>Comparative genomics reveals high biological diversity and specific adaptations in the industrially and medically important fungal genus Aspergillus.</title>
        <authorList>
            <person name="de Vries R.P."/>
            <person name="Riley R."/>
            <person name="Wiebenga A."/>
            <person name="Aguilar-Osorio G."/>
            <person name="Amillis S."/>
            <person name="Uchima C.A."/>
            <person name="Anderluh G."/>
            <person name="Asadollahi M."/>
            <person name="Askin M."/>
            <person name="Barry K."/>
            <person name="Battaglia E."/>
            <person name="Bayram O."/>
            <person name="Benocci T."/>
            <person name="Braus-Stromeyer S.A."/>
            <person name="Caldana C."/>
            <person name="Canovas D."/>
            <person name="Cerqueira G.C."/>
            <person name="Chen F."/>
            <person name="Chen W."/>
            <person name="Choi C."/>
            <person name="Clum A."/>
            <person name="Dos Santos R.A."/>
            <person name="Damasio A.R."/>
            <person name="Diallinas G."/>
            <person name="Emri T."/>
            <person name="Fekete E."/>
            <person name="Flipphi M."/>
            <person name="Freyberg S."/>
            <person name="Gallo A."/>
            <person name="Gournas C."/>
            <person name="Habgood R."/>
            <person name="Hainaut M."/>
            <person name="Harispe M.L."/>
            <person name="Henrissat B."/>
            <person name="Hilden K.S."/>
            <person name="Hope R."/>
            <person name="Hossain A."/>
            <person name="Karabika E."/>
            <person name="Karaffa L."/>
            <person name="Karanyi Z."/>
            <person name="Krasevec N."/>
            <person name="Kuo A."/>
            <person name="Kusch H."/>
            <person name="LaButti K."/>
            <person name="Lagendijk E.L."/>
            <person name="Lapidus A."/>
            <person name="Levasseur A."/>
            <person name="Lindquist E."/>
            <person name="Lipzen A."/>
            <person name="Logrieco A.F."/>
            <person name="MacCabe A."/>
            <person name="Maekelae M.R."/>
            <person name="Malavazi I."/>
            <person name="Melin P."/>
            <person name="Meyer V."/>
            <person name="Mielnichuk N."/>
            <person name="Miskei M."/>
            <person name="Molnar A.P."/>
            <person name="Mule G."/>
            <person name="Ngan C.Y."/>
            <person name="Orejas M."/>
            <person name="Orosz E."/>
            <person name="Ouedraogo J.P."/>
            <person name="Overkamp K.M."/>
            <person name="Park H.-S."/>
            <person name="Perrone G."/>
            <person name="Piumi F."/>
            <person name="Punt P.J."/>
            <person name="Ram A.F."/>
            <person name="Ramon A."/>
            <person name="Rauscher S."/>
            <person name="Record E."/>
            <person name="Riano-Pachon D.M."/>
            <person name="Robert V."/>
            <person name="Roehrig J."/>
            <person name="Ruller R."/>
            <person name="Salamov A."/>
            <person name="Salih N.S."/>
            <person name="Samson R.A."/>
            <person name="Sandor E."/>
            <person name="Sanguinetti M."/>
            <person name="Schuetze T."/>
            <person name="Sepcic K."/>
            <person name="Shelest E."/>
            <person name="Sherlock G."/>
            <person name="Sophianopoulou V."/>
            <person name="Squina F.M."/>
            <person name="Sun H."/>
            <person name="Susca A."/>
            <person name="Todd R.B."/>
            <person name="Tsang A."/>
            <person name="Unkles S.E."/>
            <person name="van de Wiele N."/>
            <person name="van Rossen-Uffink D."/>
            <person name="Oliveira J.V."/>
            <person name="Vesth T.C."/>
            <person name="Visser J."/>
            <person name="Yu J.-H."/>
            <person name="Zhou M."/>
            <person name="Andersen M.R."/>
            <person name="Archer D.B."/>
            <person name="Baker S.E."/>
            <person name="Benoit I."/>
            <person name="Brakhage A.A."/>
            <person name="Braus G.H."/>
            <person name="Fischer R."/>
            <person name="Frisvad J.C."/>
            <person name="Goldman G.H."/>
            <person name="Houbraken J."/>
            <person name="Oakley B."/>
            <person name="Pocsi I."/>
            <person name="Scazzocchio C."/>
            <person name="Seiboth B."/>
            <person name="vanKuyk P.A."/>
            <person name="Wortman J."/>
            <person name="Dyer P.S."/>
            <person name="Grigoriev I.V."/>
        </authorList>
    </citation>
    <scope>NUCLEOTIDE SEQUENCE [LARGE SCALE GENOMIC DNA]</scope>
    <source>
        <strain evidence="13">CBS 516.65</strain>
    </source>
</reference>
<feature type="binding site" evidence="9">
    <location>
        <position position="219"/>
    </location>
    <ligand>
        <name>NAD(+)</name>
        <dbReference type="ChEBI" id="CHEBI:57540"/>
    </ligand>
</feature>
<evidence type="ECO:0000256" key="7">
    <source>
        <dbReference type="PIRSR" id="PIRSR500134-1"/>
    </source>
</evidence>
<keyword evidence="13" id="KW-1185">Reference proteome</keyword>
<dbReference type="NCBIfam" id="TIGR03026">
    <property type="entry name" value="NDP-sugDHase"/>
    <property type="match status" value="1"/>
</dbReference>
<dbReference type="SUPFAM" id="SSF52413">
    <property type="entry name" value="UDP-glucose/GDP-mannose dehydrogenase C-terminal domain"/>
    <property type="match status" value="1"/>
</dbReference>
<evidence type="ECO:0000256" key="9">
    <source>
        <dbReference type="PIRSR" id="PIRSR500134-3"/>
    </source>
</evidence>
<feature type="binding site" evidence="9">
    <location>
        <position position="185"/>
    </location>
    <ligand>
        <name>NAD(+)</name>
        <dbReference type="ChEBI" id="CHEBI:57540"/>
    </ligand>
</feature>
<dbReference type="InterPro" id="IPR028356">
    <property type="entry name" value="UDPglc_DH_euk"/>
</dbReference>
<keyword evidence="5 9" id="KW-0520">NAD</keyword>
<dbReference type="Pfam" id="PF03720">
    <property type="entry name" value="UDPG_MGDP_dh_C"/>
    <property type="match status" value="1"/>
</dbReference>
<comment type="catalytic activity">
    <reaction evidence="6">
        <text>UDP-alpha-D-glucose + 2 NAD(+) + H2O = UDP-alpha-D-glucuronate + 2 NADH + 3 H(+)</text>
        <dbReference type="Rhea" id="RHEA:23596"/>
        <dbReference type="ChEBI" id="CHEBI:15377"/>
        <dbReference type="ChEBI" id="CHEBI:15378"/>
        <dbReference type="ChEBI" id="CHEBI:57540"/>
        <dbReference type="ChEBI" id="CHEBI:57945"/>
        <dbReference type="ChEBI" id="CHEBI:58052"/>
        <dbReference type="ChEBI" id="CHEBI:58885"/>
        <dbReference type="EC" id="1.1.1.22"/>
    </reaction>
</comment>
<dbReference type="VEuPathDB" id="FungiDB:ASPGLDRAFT_861286"/>
<proteinExistence type="inferred from homology"/>
<feature type="binding site" evidence="9">
    <location>
        <position position="76"/>
    </location>
    <ligand>
        <name>NAD(+)</name>
        <dbReference type="ChEBI" id="CHEBI:57540"/>
    </ligand>
</feature>
<evidence type="ECO:0000256" key="3">
    <source>
        <dbReference type="ARBA" id="ARBA00012954"/>
    </source>
</evidence>
<dbReference type="InterPro" id="IPR036220">
    <property type="entry name" value="UDP-Glc/GDP-Man_DH_C_sf"/>
</dbReference>
<evidence type="ECO:0000313" key="12">
    <source>
        <dbReference type="EMBL" id="OJJ80311.1"/>
    </source>
</evidence>
<organism evidence="12 13">
    <name type="scientific">Aspergillus glaucus CBS 516.65</name>
    <dbReference type="NCBI Taxonomy" id="1160497"/>
    <lineage>
        <taxon>Eukaryota</taxon>
        <taxon>Fungi</taxon>
        <taxon>Dikarya</taxon>
        <taxon>Ascomycota</taxon>
        <taxon>Pezizomycotina</taxon>
        <taxon>Eurotiomycetes</taxon>
        <taxon>Eurotiomycetidae</taxon>
        <taxon>Eurotiales</taxon>
        <taxon>Aspergillaceae</taxon>
        <taxon>Aspergillus</taxon>
        <taxon>Aspergillus subgen. Aspergillus</taxon>
    </lineage>
</organism>
<dbReference type="Pfam" id="PF03721">
    <property type="entry name" value="UDPG_MGDP_dh_N"/>
    <property type="match status" value="1"/>
</dbReference>
<dbReference type="SMART" id="SM00984">
    <property type="entry name" value="UDPG_MGDP_dh_C"/>
    <property type="match status" value="1"/>
</dbReference>
<feature type="active site" description="Nucleophile" evidence="7">
    <location>
        <position position="330"/>
    </location>
</feature>
<dbReference type="EMBL" id="KV878911">
    <property type="protein sequence ID" value="OJJ80311.1"/>
    <property type="molecule type" value="Genomic_DNA"/>
</dbReference>
<protein>
    <recommendedName>
        <fullName evidence="3">UDP-glucose 6-dehydrogenase</fullName>
        <ecNumber evidence="3">1.1.1.22</ecNumber>
    </recommendedName>
</protein>
<evidence type="ECO:0000256" key="2">
    <source>
        <dbReference type="ARBA" id="ARBA00006601"/>
    </source>
</evidence>
<evidence type="ECO:0000256" key="5">
    <source>
        <dbReference type="ARBA" id="ARBA00023027"/>
    </source>
</evidence>
<dbReference type="InterPro" id="IPR014026">
    <property type="entry name" value="UDP-Glc/GDP-Man_DH_dimer"/>
</dbReference>
<dbReference type="EC" id="1.1.1.22" evidence="3"/>
<dbReference type="InterPro" id="IPR008927">
    <property type="entry name" value="6-PGluconate_DH-like_C_sf"/>
</dbReference>
<evidence type="ECO:0000313" key="13">
    <source>
        <dbReference type="Proteomes" id="UP000184300"/>
    </source>
</evidence>
<dbReference type="RefSeq" id="XP_022397009.1">
    <property type="nucleotide sequence ID" value="XM_022550369.1"/>
</dbReference>
<keyword evidence="4" id="KW-0560">Oxidoreductase</keyword>
<dbReference type="Gene3D" id="3.40.50.720">
    <property type="entry name" value="NAD(P)-binding Rossmann-like Domain"/>
    <property type="match status" value="2"/>
</dbReference>
<dbReference type="GeneID" id="34466629"/>
<dbReference type="UniPathway" id="UPA00038">
    <property type="reaction ID" value="UER00491"/>
</dbReference>
<evidence type="ECO:0000256" key="1">
    <source>
        <dbReference type="ARBA" id="ARBA00004701"/>
    </source>
</evidence>
<feature type="binding site" evidence="8">
    <location>
        <position position="327"/>
    </location>
    <ligand>
        <name>substrate</name>
    </ligand>
</feature>
<dbReference type="PIRSF" id="PIRSF500134">
    <property type="entry name" value="UDPglc_DH_bac"/>
    <property type="match status" value="1"/>
</dbReference>
<dbReference type="GO" id="GO:0006024">
    <property type="term" value="P:glycosaminoglycan biosynthetic process"/>
    <property type="evidence" value="ECO:0007669"/>
    <property type="project" value="TreeGrafter"/>
</dbReference>
<feature type="region of interest" description="Disordered" evidence="10">
    <location>
        <begin position="473"/>
        <end position="507"/>
    </location>
</feature>
<evidence type="ECO:0000256" key="8">
    <source>
        <dbReference type="PIRSR" id="PIRSR500134-2"/>
    </source>
</evidence>
<dbReference type="GO" id="GO:0051287">
    <property type="term" value="F:NAD binding"/>
    <property type="evidence" value="ECO:0007669"/>
    <property type="project" value="InterPro"/>
</dbReference>
<dbReference type="OrthoDB" id="5059218at2759"/>
<dbReference type="GO" id="GO:0005634">
    <property type="term" value="C:nucleus"/>
    <property type="evidence" value="ECO:0007669"/>
    <property type="project" value="TreeGrafter"/>
</dbReference>
<feature type="compositionally biased region" description="Polar residues" evidence="10">
    <location>
        <begin position="492"/>
        <end position="502"/>
    </location>
</feature>
<dbReference type="FunFam" id="1.20.5.100:FF:000001">
    <property type="entry name" value="UDP-glucose 6-dehydrogenase"/>
    <property type="match status" value="1"/>
</dbReference>
<dbReference type="GO" id="GO:0003979">
    <property type="term" value="F:UDP-glucose 6-dehydrogenase activity"/>
    <property type="evidence" value="ECO:0007669"/>
    <property type="project" value="UniProtKB-EC"/>
</dbReference>
<accession>A0A1L9V8T3</accession>
<feature type="binding site" evidence="8">
    <location>
        <begin position="216"/>
        <end position="219"/>
    </location>
    <ligand>
        <name>substrate</name>
    </ligand>
</feature>
<dbReference type="GO" id="GO:0006065">
    <property type="term" value="P:UDP-glucuronate biosynthetic process"/>
    <property type="evidence" value="ECO:0007669"/>
    <property type="project" value="UniProtKB-UniPathway"/>
</dbReference>
<evidence type="ECO:0000256" key="6">
    <source>
        <dbReference type="ARBA" id="ARBA00047473"/>
    </source>
</evidence>
<dbReference type="Proteomes" id="UP000184300">
    <property type="component" value="Unassembled WGS sequence"/>
</dbReference>
<feature type="binding site" evidence="9">
    <location>
        <position position="81"/>
    </location>
    <ligand>
        <name>NAD(+)</name>
        <dbReference type="ChEBI" id="CHEBI:57540"/>
    </ligand>
</feature>
<dbReference type="FunFam" id="3.40.50.720:FF:000032">
    <property type="entry name" value="UDP-glucose 6-dehydrogenase"/>
    <property type="match status" value="1"/>
</dbReference>
<dbReference type="SUPFAM" id="SSF51735">
    <property type="entry name" value="NAD(P)-binding Rossmann-fold domains"/>
    <property type="match status" value="1"/>
</dbReference>
<feature type="binding site" evidence="8">
    <location>
        <position position="274"/>
    </location>
    <ligand>
        <name>substrate</name>
    </ligand>
</feature>
<feature type="domain" description="UDP-glucose/GDP-mannose dehydrogenase C-terminal" evidence="11">
    <location>
        <begin position="386"/>
        <end position="488"/>
    </location>
</feature>
<comment type="similarity">
    <text evidence="2">Belongs to the UDP-glucose/GDP-mannose dehydrogenase family.</text>
</comment>
<evidence type="ECO:0000256" key="4">
    <source>
        <dbReference type="ARBA" id="ARBA00023002"/>
    </source>
</evidence>
<sequence>MAACRRRQASGTCIYSRVVLLFRCCRHFPILCFSVAHSMANIMTRHVVCIGAGFVGGPFGAMIAYQCPDTLVTIVDKDQRRIDAWNSDSLPMYEPGLEDVLSSIRRRPTQIAHPESGEDLSNLRFSTEIEQAISDADIIVLCIDTPTKSFGIGKGLAPDLANIQAAVRTIARVATSDKIVVEKSTVPCGTAELIRDLLESGSSQQVRFEVLSNPEFLSEGTTITDLLHPSRVLIGCQQTPSGQKAAAALSAIYEAWVPRDRIKTMDCWSSELSKLAANAMLAQRLSSINSLSAICEAVGGDIDSLSMACGLDPRLGPNMLKSSLGWGGGCFEKDVLDLVYIARTLGLDTVANYWASVVEMNNEQKTRFLRRILSSMHGSVRGKSIAIMGFAFKKNTSDTKQSPAIPVVRGLLAEGARISIYDPMVPSTTILADLAPLSDRELAQIHICKTAYDACDNADAVAIVTEWDEFRMTETRKRSSTQSTLTDDEQDWTAQQPPTSRCLTPDSEENLFMVPPATREPVDWEHIVNGMQSPKFVFDGRNILPGERMQMLGCRYVRVGRMSEWDAVRMNRYPFSG</sequence>
<evidence type="ECO:0000259" key="11">
    <source>
        <dbReference type="SMART" id="SM00984"/>
    </source>
</evidence>
<dbReference type="GO" id="GO:0000271">
    <property type="term" value="P:polysaccharide biosynthetic process"/>
    <property type="evidence" value="ECO:0007669"/>
    <property type="project" value="InterPro"/>
</dbReference>
<dbReference type="Gene3D" id="1.20.5.100">
    <property type="entry name" value="Cytochrome c1, transmembrane anchor, C-terminal"/>
    <property type="match status" value="1"/>
</dbReference>
<dbReference type="Pfam" id="PF00984">
    <property type="entry name" value="UDPG_MGDP_dh"/>
    <property type="match status" value="1"/>
</dbReference>